<protein>
    <recommendedName>
        <fullName evidence="1">ABM domain-containing protein</fullName>
    </recommendedName>
</protein>
<name>A0A3B0RAJ9_9ZZZZ</name>
<dbReference type="PROSITE" id="PS51725">
    <property type="entry name" value="ABM"/>
    <property type="match status" value="1"/>
</dbReference>
<organism evidence="2">
    <name type="scientific">hydrothermal vent metagenome</name>
    <dbReference type="NCBI Taxonomy" id="652676"/>
    <lineage>
        <taxon>unclassified sequences</taxon>
        <taxon>metagenomes</taxon>
        <taxon>ecological metagenomes</taxon>
    </lineage>
</organism>
<dbReference type="AlphaFoldDB" id="A0A3B0RAJ9"/>
<feature type="domain" description="ABM" evidence="1">
    <location>
        <begin position="2"/>
        <end position="91"/>
    </location>
</feature>
<dbReference type="EMBL" id="UOEH01000035">
    <property type="protein sequence ID" value="VAV90334.1"/>
    <property type="molecule type" value="Genomic_DNA"/>
</dbReference>
<reference evidence="2" key="1">
    <citation type="submission" date="2018-06" db="EMBL/GenBank/DDBJ databases">
        <authorList>
            <person name="Zhirakovskaya E."/>
        </authorList>
    </citation>
    <scope>NUCLEOTIDE SEQUENCE</scope>
</reference>
<dbReference type="GO" id="GO:0003824">
    <property type="term" value="F:catalytic activity"/>
    <property type="evidence" value="ECO:0007669"/>
    <property type="project" value="TreeGrafter"/>
</dbReference>
<evidence type="ECO:0000313" key="2">
    <source>
        <dbReference type="EMBL" id="VAV90334.1"/>
    </source>
</evidence>
<evidence type="ECO:0000259" key="1">
    <source>
        <dbReference type="PROSITE" id="PS51725"/>
    </source>
</evidence>
<sequence length="101" mass="11423">MIIVSGKAKFKPGAIVGLRDIMQTTITETRKEDGCIDYSYGVDVLDPDAIVVVEYWESWAALEKHFTQPHMAEWVAALGKAGVVMRDIKFIEAGEEREFFR</sequence>
<gene>
    <name evidence="2" type="ORF">MNBD_ALPHA05-2005</name>
</gene>
<dbReference type="InterPro" id="IPR011008">
    <property type="entry name" value="Dimeric_a/b-barrel"/>
</dbReference>
<dbReference type="InterPro" id="IPR007138">
    <property type="entry name" value="ABM_dom"/>
</dbReference>
<dbReference type="PANTHER" id="PTHR33336:SF15">
    <property type="entry name" value="ABM DOMAIN-CONTAINING PROTEIN"/>
    <property type="match status" value="1"/>
</dbReference>
<dbReference type="Gene3D" id="3.30.70.100">
    <property type="match status" value="1"/>
</dbReference>
<proteinExistence type="predicted"/>
<dbReference type="SUPFAM" id="SSF54909">
    <property type="entry name" value="Dimeric alpha+beta barrel"/>
    <property type="match status" value="1"/>
</dbReference>
<accession>A0A3B0RAJ9</accession>
<dbReference type="PANTHER" id="PTHR33336">
    <property type="entry name" value="QUINOL MONOOXYGENASE YGIN-RELATED"/>
    <property type="match status" value="1"/>
</dbReference>
<dbReference type="Pfam" id="PF03992">
    <property type="entry name" value="ABM"/>
    <property type="match status" value="1"/>
</dbReference>
<dbReference type="InterPro" id="IPR050744">
    <property type="entry name" value="AI-2_Isomerase_LsrG"/>
</dbReference>